<reference evidence="5 6" key="1">
    <citation type="submission" date="2018-10" db="EMBL/GenBank/DDBJ databases">
        <title>Xanthobacter tagetidis genome sequencing and assembly.</title>
        <authorList>
            <person name="Maclea K.S."/>
            <person name="Goen A.E."/>
            <person name="Fatima S.A."/>
        </authorList>
    </citation>
    <scope>NUCLEOTIDE SEQUENCE [LARGE SCALE GENOMIC DNA]</scope>
    <source>
        <strain evidence="5 6">ATCC 700314</strain>
    </source>
</reference>
<keyword evidence="2 5" id="KW-0808">Transferase</keyword>
<keyword evidence="1 5" id="KW-0489">Methyltransferase</keyword>
<dbReference type="PANTHER" id="PTHR43464:SF19">
    <property type="entry name" value="UBIQUINONE BIOSYNTHESIS O-METHYLTRANSFERASE, MITOCHONDRIAL"/>
    <property type="match status" value="1"/>
</dbReference>
<dbReference type="CDD" id="cd02440">
    <property type="entry name" value="AdoMet_MTases"/>
    <property type="match status" value="1"/>
</dbReference>
<comment type="caution">
    <text evidence="5">The sequence shown here is derived from an EMBL/GenBank/DDBJ whole genome shotgun (WGS) entry which is preliminary data.</text>
</comment>
<evidence type="ECO:0000313" key="5">
    <source>
        <dbReference type="EMBL" id="RLP80465.1"/>
    </source>
</evidence>
<dbReference type="OrthoDB" id="5449367at2"/>
<sequence>MFEGVHGVTGQAKTDSVAATFDDVSAAYAKEINTAMAFSGLDVDRFAKAKADRLIELARTELGDPAKQTVLDLGCGVGTFHRHLVGAFGALHGLDVSASSIELARAANPSCTYAVYDGSVAPYEAGTFDLIFAACVIHHVPPENWPGFAADMRRMLRPGGLAVVFEHNPYNPLTRHVVSRCAFDEDAVLLSPGTLRRLMAGAGFTEVRSRSIFTLPPLAPSLVRLDKLFGALPFGAQHELTAKAP</sequence>
<gene>
    <name evidence="5" type="ORF">D9R14_05250</name>
</gene>
<keyword evidence="6" id="KW-1185">Reference proteome</keyword>
<organism evidence="5 6">
    <name type="scientific">Xanthobacter tagetidis</name>
    <dbReference type="NCBI Taxonomy" id="60216"/>
    <lineage>
        <taxon>Bacteria</taxon>
        <taxon>Pseudomonadati</taxon>
        <taxon>Pseudomonadota</taxon>
        <taxon>Alphaproteobacteria</taxon>
        <taxon>Hyphomicrobiales</taxon>
        <taxon>Xanthobacteraceae</taxon>
        <taxon>Xanthobacter</taxon>
    </lineage>
</organism>
<dbReference type="EMBL" id="RCTF01000003">
    <property type="protein sequence ID" value="RLP80465.1"/>
    <property type="molecule type" value="Genomic_DNA"/>
</dbReference>
<dbReference type="GO" id="GO:0008168">
    <property type="term" value="F:methyltransferase activity"/>
    <property type="evidence" value="ECO:0007669"/>
    <property type="project" value="UniProtKB-KW"/>
</dbReference>
<dbReference type="Proteomes" id="UP000269692">
    <property type="component" value="Unassembled WGS sequence"/>
</dbReference>
<evidence type="ECO:0000313" key="6">
    <source>
        <dbReference type="Proteomes" id="UP000269692"/>
    </source>
</evidence>
<evidence type="ECO:0000259" key="4">
    <source>
        <dbReference type="Pfam" id="PF13649"/>
    </source>
</evidence>
<feature type="domain" description="Methyltransferase" evidence="4">
    <location>
        <begin position="70"/>
        <end position="160"/>
    </location>
</feature>
<keyword evidence="3" id="KW-0949">S-adenosyl-L-methionine</keyword>
<dbReference type="Gene3D" id="3.40.50.150">
    <property type="entry name" value="Vaccinia Virus protein VP39"/>
    <property type="match status" value="1"/>
</dbReference>
<evidence type="ECO:0000256" key="1">
    <source>
        <dbReference type="ARBA" id="ARBA00022603"/>
    </source>
</evidence>
<dbReference type="InterPro" id="IPR041698">
    <property type="entry name" value="Methyltransf_25"/>
</dbReference>
<evidence type="ECO:0000256" key="3">
    <source>
        <dbReference type="ARBA" id="ARBA00022691"/>
    </source>
</evidence>
<name>A0A3L7AKF1_9HYPH</name>
<dbReference type="PANTHER" id="PTHR43464">
    <property type="entry name" value="METHYLTRANSFERASE"/>
    <property type="match status" value="1"/>
</dbReference>
<proteinExistence type="predicted"/>
<dbReference type="AlphaFoldDB" id="A0A3L7AKF1"/>
<dbReference type="SUPFAM" id="SSF53335">
    <property type="entry name" value="S-adenosyl-L-methionine-dependent methyltransferases"/>
    <property type="match status" value="1"/>
</dbReference>
<dbReference type="RefSeq" id="WP_121622259.1">
    <property type="nucleotide sequence ID" value="NZ_JACIIW010000006.1"/>
</dbReference>
<dbReference type="InterPro" id="IPR029063">
    <property type="entry name" value="SAM-dependent_MTases_sf"/>
</dbReference>
<protein>
    <submittedName>
        <fullName evidence="5">Class I SAM-dependent methyltransferase</fullName>
    </submittedName>
</protein>
<dbReference type="GO" id="GO:0032259">
    <property type="term" value="P:methylation"/>
    <property type="evidence" value="ECO:0007669"/>
    <property type="project" value="UniProtKB-KW"/>
</dbReference>
<accession>A0A3L7AKF1</accession>
<evidence type="ECO:0000256" key="2">
    <source>
        <dbReference type="ARBA" id="ARBA00022679"/>
    </source>
</evidence>
<dbReference type="Pfam" id="PF13649">
    <property type="entry name" value="Methyltransf_25"/>
    <property type="match status" value="1"/>
</dbReference>